<dbReference type="InterPro" id="IPR054105">
    <property type="entry name" value="WHD_NrtR"/>
</dbReference>
<dbReference type="PROSITE" id="PS51462">
    <property type="entry name" value="NUDIX"/>
    <property type="match status" value="1"/>
</dbReference>
<comment type="caution">
    <text evidence="2">The sequence shown here is derived from an EMBL/GenBank/DDBJ whole genome shotgun (WGS) entry which is preliminary data.</text>
</comment>
<dbReference type="InterPro" id="IPR015797">
    <property type="entry name" value="NUDIX_hydrolase-like_dom_sf"/>
</dbReference>
<dbReference type="Gene3D" id="3.90.79.10">
    <property type="entry name" value="Nucleoside Triphosphate Pyrophosphohydrolase"/>
    <property type="match status" value="1"/>
</dbReference>
<gene>
    <name evidence="2" type="ORF">LQ318_08530</name>
</gene>
<dbReference type="Proteomes" id="UP001207337">
    <property type="component" value="Unassembled WGS sequence"/>
</dbReference>
<dbReference type="Gene3D" id="1.10.10.10">
    <property type="entry name" value="Winged helix-like DNA-binding domain superfamily/Winged helix DNA-binding domain"/>
    <property type="match status" value="1"/>
</dbReference>
<evidence type="ECO:0000259" key="1">
    <source>
        <dbReference type="PROSITE" id="PS51462"/>
    </source>
</evidence>
<dbReference type="InterPro" id="IPR000086">
    <property type="entry name" value="NUDIX_hydrolase_dom"/>
</dbReference>
<dbReference type="InterPro" id="IPR036388">
    <property type="entry name" value="WH-like_DNA-bd_sf"/>
</dbReference>
<evidence type="ECO:0000313" key="2">
    <source>
        <dbReference type="EMBL" id="MCW9712949.1"/>
    </source>
</evidence>
<name>A0ABT3PYL4_9BACT</name>
<dbReference type="EMBL" id="JAJNDC010000002">
    <property type="protein sequence ID" value="MCW9712949.1"/>
    <property type="molecule type" value="Genomic_DNA"/>
</dbReference>
<dbReference type="RefSeq" id="WP_265789311.1">
    <property type="nucleotide sequence ID" value="NZ_BAABRS010000002.1"/>
</dbReference>
<dbReference type="InterPro" id="IPR036390">
    <property type="entry name" value="WH_DNA-bd_sf"/>
</dbReference>
<evidence type="ECO:0000313" key="3">
    <source>
        <dbReference type="Proteomes" id="UP001207337"/>
    </source>
</evidence>
<protein>
    <submittedName>
        <fullName evidence="2">NUDIX domain-containing protein</fullName>
    </submittedName>
</protein>
<proteinExistence type="predicted"/>
<dbReference type="SUPFAM" id="SSF55811">
    <property type="entry name" value="Nudix"/>
    <property type="match status" value="1"/>
</dbReference>
<dbReference type="CDD" id="cd18873">
    <property type="entry name" value="NUDIX_NadM_like"/>
    <property type="match status" value="1"/>
</dbReference>
<accession>A0ABT3PYL4</accession>
<dbReference type="SUPFAM" id="SSF46785">
    <property type="entry name" value="Winged helix' DNA-binding domain"/>
    <property type="match status" value="1"/>
</dbReference>
<sequence length="241" mass="28312">MEEHTGKKNYEVDWNEYLPGVAIDCVIFGYHEKVLKTLILEYKETDFFALPGGFVLKDENLDEAASRVLFERTRLQEISLNQFYTFGSLSRFNPEPMRIVMQKNGLEPTKSHFLLQRFMSTGYYALVDFKEAEPIADFLSDSCQWYDIHDLPSLLWDHEQIIQKALESLRENIDHRAVGLNLLDDEFTMRELRNLYETILGKELNRSGFHRKMVNSGRLNRIGKKNTGKAHRSPYLYRFNT</sequence>
<dbReference type="PANTHER" id="PTHR43736:SF4">
    <property type="entry name" value="SLR1690 PROTEIN"/>
    <property type="match status" value="1"/>
</dbReference>
<organism evidence="2 3">
    <name type="scientific">Fodinibius salicampi</name>
    <dbReference type="NCBI Taxonomy" id="1920655"/>
    <lineage>
        <taxon>Bacteria</taxon>
        <taxon>Pseudomonadati</taxon>
        <taxon>Balneolota</taxon>
        <taxon>Balneolia</taxon>
        <taxon>Balneolales</taxon>
        <taxon>Balneolaceae</taxon>
        <taxon>Fodinibius</taxon>
    </lineage>
</organism>
<reference evidence="2 3" key="1">
    <citation type="submission" date="2021-11" db="EMBL/GenBank/DDBJ databases">
        <title>Aliifidinibius sp. nov., a new bacterium isolated from saline soil.</title>
        <authorList>
            <person name="Galisteo C."/>
            <person name="De La Haba R."/>
            <person name="Sanchez-Porro C."/>
            <person name="Ventosa A."/>
        </authorList>
    </citation>
    <scope>NUCLEOTIDE SEQUENCE [LARGE SCALE GENOMIC DNA]</scope>
    <source>
        <strain evidence="2 3">KACC 190600</strain>
    </source>
</reference>
<feature type="domain" description="Nudix hydrolase" evidence="1">
    <location>
        <begin position="18"/>
        <end position="168"/>
    </location>
</feature>
<dbReference type="PANTHER" id="PTHR43736">
    <property type="entry name" value="ADP-RIBOSE PYROPHOSPHATASE"/>
    <property type="match status" value="1"/>
</dbReference>
<dbReference type="Pfam" id="PF21906">
    <property type="entry name" value="WHD_NrtR"/>
    <property type="match status" value="1"/>
</dbReference>
<keyword evidence="3" id="KW-1185">Reference proteome</keyword>